<gene>
    <name evidence="3" type="ORF">ACFOOR_13210</name>
</gene>
<organism evidence="3 4">
    <name type="scientific">Hyphobacterium vulgare</name>
    <dbReference type="NCBI Taxonomy" id="1736751"/>
    <lineage>
        <taxon>Bacteria</taxon>
        <taxon>Pseudomonadati</taxon>
        <taxon>Pseudomonadota</taxon>
        <taxon>Alphaproteobacteria</taxon>
        <taxon>Maricaulales</taxon>
        <taxon>Maricaulaceae</taxon>
        <taxon>Hyphobacterium</taxon>
    </lineage>
</organism>
<sequence>MTRITINGADLFVSDSGGSGTPILFIHGLMLASQSWEAQIARFSAAHRVVAFDLRGQGQSEKTRDRLDLDSLAEDAGAVIDRLKLGRVHVVAFSMGTFIALRLAAWRPEIVRSLTLIGPSADAEEPANLPRYRLLIALVRMFGTRVAIGPMMKILFGDTYLANAAAKPARERWRRELLSLPRSLHRAAAASASREAVDHLLSSIRMPTLIVSGDEDRPISPERAFRVHQGIAGSRFVPVARAGHAVMIEHAEAFNGILEDFLAEVEALDADTEGPALPRIP</sequence>
<keyword evidence="4" id="KW-1185">Reference proteome</keyword>
<protein>
    <submittedName>
        <fullName evidence="3">Alpha/beta fold hydrolase</fullName>
    </submittedName>
</protein>
<evidence type="ECO:0000256" key="1">
    <source>
        <dbReference type="ARBA" id="ARBA00022801"/>
    </source>
</evidence>
<dbReference type="PANTHER" id="PTHR43798">
    <property type="entry name" value="MONOACYLGLYCEROL LIPASE"/>
    <property type="match status" value="1"/>
</dbReference>
<dbReference type="EMBL" id="JBHRSV010000028">
    <property type="protein sequence ID" value="MFC2927068.1"/>
    <property type="molecule type" value="Genomic_DNA"/>
</dbReference>
<dbReference type="InterPro" id="IPR000073">
    <property type="entry name" value="AB_hydrolase_1"/>
</dbReference>
<dbReference type="PANTHER" id="PTHR43798:SF31">
    <property type="entry name" value="AB HYDROLASE SUPERFAMILY PROTEIN YCLE"/>
    <property type="match status" value="1"/>
</dbReference>
<dbReference type="SUPFAM" id="SSF53474">
    <property type="entry name" value="alpha/beta-Hydrolases"/>
    <property type="match status" value="1"/>
</dbReference>
<proteinExistence type="predicted"/>
<reference evidence="4" key="1">
    <citation type="journal article" date="2019" name="Int. J. Syst. Evol. Microbiol.">
        <title>The Global Catalogue of Microorganisms (GCM) 10K type strain sequencing project: providing services to taxonomists for standard genome sequencing and annotation.</title>
        <authorList>
            <consortium name="The Broad Institute Genomics Platform"/>
            <consortium name="The Broad Institute Genome Sequencing Center for Infectious Disease"/>
            <person name="Wu L."/>
            <person name="Ma J."/>
        </authorList>
    </citation>
    <scope>NUCLEOTIDE SEQUENCE [LARGE SCALE GENOMIC DNA]</scope>
    <source>
        <strain evidence="4">KCTC 52487</strain>
    </source>
</reference>
<dbReference type="PRINTS" id="PR00111">
    <property type="entry name" value="ABHYDROLASE"/>
</dbReference>
<dbReference type="Pfam" id="PF00561">
    <property type="entry name" value="Abhydrolase_1"/>
    <property type="match status" value="1"/>
</dbReference>
<comment type="caution">
    <text evidence="3">The sequence shown here is derived from an EMBL/GenBank/DDBJ whole genome shotgun (WGS) entry which is preliminary data.</text>
</comment>
<name>A0ABV7A0C8_9PROT</name>
<evidence type="ECO:0000313" key="3">
    <source>
        <dbReference type="EMBL" id="MFC2927068.1"/>
    </source>
</evidence>
<dbReference type="Proteomes" id="UP001595379">
    <property type="component" value="Unassembled WGS sequence"/>
</dbReference>
<accession>A0ABV7A0C8</accession>
<keyword evidence="1 3" id="KW-0378">Hydrolase</keyword>
<evidence type="ECO:0000259" key="2">
    <source>
        <dbReference type="Pfam" id="PF00561"/>
    </source>
</evidence>
<dbReference type="InterPro" id="IPR050266">
    <property type="entry name" value="AB_hydrolase_sf"/>
</dbReference>
<dbReference type="InterPro" id="IPR029058">
    <property type="entry name" value="AB_hydrolase_fold"/>
</dbReference>
<evidence type="ECO:0000313" key="4">
    <source>
        <dbReference type="Proteomes" id="UP001595379"/>
    </source>
</evidence>
<dbReference type="RefSeq" id="WP_343163059.1">
    <property type="nucleotide sequence ID" value="NZ_JBHRSV010000028.1"/>
</dbReference>
<feature type="domain" description="AB hydrolase-1" evidence="2">
    <location>
        <begin position="22"/>
        <end position="251"/>
    </location>
</feature>
<dbReference type="Gene3D" id="3.40.50.1820">
    <property type="entry name" value="alpha/beta hydrolase"/>
    <property type="match status" value="1"/>
</dbReference>
<dbReference type="GO" id="GO:0016787">
    <property type="term" value="F:hydrolase activity"/>
    <property type="evidence" value="ECO:0007669"/>
    <property type="project" value="UniProtKB-KW"/>
</dbReference>